<feature type="transmembrane region" description="Helical" evidence="1">
    <location>
        <begin position="70"/>
        <end position="90"/>
    </location>
</feature>
<evidence type="ECO:0000313" key="2">
    <source>
        <dbReference type="EMBL" id="OWQ90806.1"/>
    </source>
</evidence>
<dbReference type="AlphaFoldDB" id="A0A246JEW5"/>
<comment type="caution">
    <text evidence="2">The sequence shown here is derived from an EMBL/GenBank/DDBJ whole genome shotgun (WGS) entry which is preliminary data.</text>
</comment>
<gene>
    <name evidence="2" type="ORF">CDN99_11605</name>
</gene>
<keyword evidence="1" id="KW-1133">Transmembrane helix</keyword>
<keyword evidence="1" id="KW-0812">Transmembrane</keyword>
<dbReference type="Proteomes" id="UP000197468">
    <property type="component" value="Unassembled WGS sequence"/>
</dbReference>
<keyword evidence="1" id="KW-0472">Membrane</keyword>
<evidence type="ECO:0000256" key="1">
    <source>
        <dbReference type="SAM" id="Phobius"/>
    </source>
</evidence>
<dbReference type="EMBL" id="NIOF01000004">
    <property type="protein sequence ID" value="OWQ90806.1"/>
    <property type="molecule type" value="Genomic_DNA"/>
</dbReference>
<evidence type="ECO:0008006" key="4">
    <source>
        <dbReference type="Google" id="ProtNLM"/>
    </source>
</evidence>
<dbReference type="Pfam" id="PF11804">
    <property type="entry name" value="DUF3325"/>
    <property type="match status" value="1"/>
</dbReference>
<keyword evidence="3" id="KW-1185">Reference proteome</keyword>
<organism evidence="2 3">
    <name type="scientific">Roseateles aquatilis</name>
    <dbReference type="NCBI Taxonomy" id="431061"/>
    <lineage>
        <taxon>Bacteria</taxon>
        <taxon>Pseudomonadati</taxon>
        <taxon>Pseudomonadota</taxon>
        <taxon>Betaproteobacteria</taxon>
        <taxon>Burkholderiales</taxon>
        <taxon>Sphaerotilaceae</taxon>
        <taxon>Roseateles</taxon>
    </lineage>
</organism>
<dbReference type="RefSeq" id="WP_088385012.1">
    <property type="nucleotide sequence ID" value="NZ_NIOF01000004.1"/>
</dbReference>
<dbReference type="InterPro" id="IPR021762">
    <property type="entry name" value="DUF3325"/>
</dbReference>
<protein>
    <recommendedName>
        <fullName evidence="4">DUF3325 domain-containing protein</fullName>
    </recommendedName>
</protein>
<name>A0A246JEW5_9BURK</name>
<accession>A0A246JEW5</accession>
<evidence type="ECO:0000313" key="3">
    <source>
        <dbReference type="Proteomes" id="UP000197468"/>
    </source>
</evidence>
<proteinExistence type="predicted"/>
<reference evidence="2 3" key="1">
    <citation type="journal article" date="2008" name="Int. J. Syst. Evol. Microbiol.">
        <title>Description of Roseateles aquatilis sp. nov. and Roseateles terrae sp. nov., in the class Betaproteobacteria, and emended description of the genus Roseateles.</title>
        <authorList>
            <person name="Gomila M."/>
            <person name="Bowien B."/>
            <person name="Falsen E."/>
            <person name="Moore E.R."/>
            <person name="Lalucat J."/>
        </authorList>
    </citation>
    <scope>NUCLEOTIDE SEQUENCE [LARGE SCALE GENOMIC DNA]</scope>
    <source>
        <strain evidence="2 3">CCUG 48205</strain>
    </source>
</reference>
<feature type="transmembrane region" description="Helical" evidence="1">
    <location>
        <begin position="41"/>
        <end position="63"/>
    </location>
</feature>
<sequence length="109" mass="11227">MSDPTLFFCGAALAALAGFGWLALAMDTHWEQVHGAAPRSAGAVRALRVAGCLGLAASLALCLMADHPSMAALVWLMLLAASAVAVGMALSTRPAWLRVLWPRGRSAAA</sequence>